<dbReference type="InterPro" id="IPR018062">
    <property type="entry name" value="HTH_AraC-typ_CS"/>
</dbReference>
<feature type="domain" description="HTH araC/xylS-type" evidence="4">
    <location>
        <begin position="229"/>
        <end position="327"/>
    </location>
</feature>
<dbReference type="SUPFAM" id="SSF46689">
    <property type="entry name" value="Homeodomain-like"/>
    <property type="match status" value="1"/>
</dbReference>
<dbReference type="Pfam" id="PF12833">
    <property type="entry name" value="HTH_18"/>
    <property type="match status" value="1"/>
</dbReference>
<evidence type="ECO:0000256" key="3">
    <source>
        <dbReference type="ARBA" id="ARBA00023163"/>
    </source>
</evidence>
<dbReference type="GO" id="GO:0003700">
    <property type="term" value="F:DNA-binding transcription factor activity"/>
    <property type="evidence" value="ECO:0007669"/>
    <property type="project" value="InterPro"/>
</dbReference>
<protein>
    <submittedName>
        <fullName evidence="5">Helix-turn-helix domain-containing protein</fullName>
    </submittedName>
</protein>
<dbReference type="Gene3D" id="1.10.10.60">
    <property type="entry name" value="Homeodomain-like"/>
    <property type="match status" value="1"/>
</dbReference>
<dbReference type="Proteomes" id="UP000320300">
    <property type="component" value="Unassembled WGS sequence"/>
</dbReference>
<evidence type="ECO:0000256" key="2">
    <source>
        <dbReference type="ARBA" id="ARBA00023125"/>
    </source>
</evidence>
<sequence>MGQNMQRPIELRFRSPHRSSKISQNFLKKVRYKVSYGDKELIRFKEGSCYSQRYSHYLFYIELMEVRLAESLDMSYLIKDPALFLFFMLEGNVSFSMADGTPISNAKKGICYPTYNKTGEFFVHFPAGVHRLLYISTRPGWLKNHLQTYPHFAEFMLGFEQKTNMYEHMFQFPITRGMRGFLRELYKIDPVSARKLEVGITDNCMGLFEEYHQMLLSGNKSLSLLDAVVQLKAHLDGHFTERDADILSKLLEEIPFTERTVRHAFHEQLKYTVHEYIELLRVNYGHELLQKTKLSVKEIGLKTGFKSHAHFTFVYKKHYNSSPRSDR</sequence>
<keyword evidence="3" id="KW-0804">Transcription</keyword>
<dbReference type="InterPro" id="IPR009057">
    <property type="entry name" value="Homeodomain-like_sf"/>
</dbReference>
<evidence type="ECO:0000256" key="1">
    <source>
        <dbReference type="ARBA" id="ARBA00023015"/>
    </source>
</evidence>
<dbReference type="RefSeq" id="WP_142529178.1">
    <property type="nucleotide sequence ID" value="NZ_CBCSJO010000008.1"/>
</dbReference>
<proteinExistence type="predicted"/>
<dbReference type="GO" id="GO:0043565">
    <property type="term" value="F:sequence-specific DNA binding"/>
    <property type="evidence" value="ECO:0007669"/>
    <property type="project" value="InterPro"/>
</dbReference>
<gene>
    <name evidence="5" type="ORF">SAMN06265348_10817</name>
</gene>
<keyword evidence="6" id="KW-1185">Reference proteome</keyword>
<accession>A0A521EEU3</accession>
<dbReference type="PANTHER" id="PTHR47893">
    <property type="entry name" value="REGULATORY PROTEIN PCHR"/>
    <property type="match status" value="1"/>
</dbReference>
<dbReference type="PROSITE" id="PS00041">
    <property type="entry name" value="HTH_ARAC_FAMILY_1"/>
    <property type="match status" value="1"/>
</dbReference>
<dbReference type="AlphaFoldDB" id="A0A521EEU3"/>
<dbReference type="PANTHER" id="PTHR47893:SF1">
    <property type="entry name" value="REGULATORY PROTEIN PCHR"/>
    <property type="match status" value="1"/>
</dbReference>
<evidence type="ECO:0000259" key="4">
    <source>
        <dbReference type="PROSITE" id="PS01124"/>
    </source>
</evidence>
<evidence type="ECO:0000313" key="5">
    <source>
        <dbReference type="EMBL" id="SMO82405.1"/>
    </source>
</evidence>
<dbReference type="OrthoDB" id="771407at2"/>
<name>A0A521EEU3_9SPHI</name>
<dbReference type="InterPro" id="IPR018060">
    <property type="entry name" value="HTH_AraC"/>
</dbReference>
<keyword evidence="2" id="KW-0238">DNA-binding</keyword>
<evidence type="ECO:0000313" key="6">
    <source>
        <dbReference type="Proteomes" id="UP000320300"/>
    </source>
</evidence>
<dbReference type="PROSITE" id="PS01124">
    <property type="entry name" value="HTH_ARAC_FAMILY_2"/>
    <property type="match status" value="1"/>
</dbReference>
<keyword evidence="1" id="KW-0805">Transcription regulation</keyword>
<reference evidence="5 6" key="1">
    <citation type="submission" date="2017-05" db="EMBL/GenBank/DDBJ databases">
        <authorList>
            <person name="Varghese N."/>
            <person name="Submissions S."/>
        </authorList>
    </citation>
    <scope>NUCLEOTIDE SEQUENCE [LARGE SCALE GENOMIC DNA]</scope>
    <source>
        <strain evidence="5 6">DSM 19036</strain>
    </source>
</reference>
<organism evidence="5 6">
    <name type="scientific">Pedobacter westerhofensis</name>
    <dbReference type="NCBI Taxonomy" id="425512"/>
    <lineage>
        <taxon>Bacteria</taxon>
        <taxon>Pseudomonadati</taxon>
        <taxon>Bacteroidota</taxon>
        <taxon>Sphingobacteriia</taxon>
        <taxon>Sphingobacteriales</taxon>
        <taxon>Sphingobacteriaceae</taxon>
        <taxon>Pedobacter</taxon>
    </lineage>
</organism>
<dbReference type="EMBL" id="FXTN01000008">
    <property type="protein sequence ID" value="SMO82405.1"/>
    <property type="molecule type" value="Genomic_DNA"/>
</dbReference>
<dbReference type="SMART" id="SM00342">
    <property type="entry name" value="HTH_ARAC"/>
    <property type="match status" value="1"/>
</dbReference>
<dbReference type="InterPro" id="IPR053142">
    <property type="entry name" value="PchR_regulatory_protein"/>
</dbReference>